<accession>A0AAW3T968</accession>
<dbReference type="Proteomes" id="UP000590225">
    <property type="component" value="Unassembled WGS sequence"/>
</dbReference>
<dbReference type="AlphaFoldDB" id="A0AAW3T968"/>
<protein>
    <submittedName>
        <fullName evidence="2">Amino acid permease</fullName>
    </submittedName>
</protein>
<sequence>MGTGIQLIAGILVLLWGAFVVAFPRVIIKAALAAEKAGLAWNPQARWGTGWIRMLGAGLGVVGLVIVVTALFGLSGAD</sequence>
<feature type="transmembrane region" description="Helical" evidence="1">
    <location>
        <begin position="57"/>
        <end position="77"/>
    </location>
</feature>
<reference evidence="2 3" key="1">
    <citation type="submission" date="2020-07" db="EMBL/GenBank/DDBJ databases">
        <title>Above-ground endophytic microbial communities from plants in different locations in the United States.</title>
        <authorList>
            <person name="Frank C."/>
        </authorList>
    </citation>
    <scope>NUCLEOTIDE SEQUENCE [LARGE SCALE GENOMIC DNA]</scope>
    <source>
        <strain evidence="2 3">WPL5_2</strain>
    </source>
</reference>
<keyword evidence="1" id="KW-0472">Membrane</keyword>
<keyword evidence="1" id="KW-0812">Transmembrane</keyword>
<organism evidence="2 3">
    <name type="scientific">Curtobacterium pusillum</name>
    <dbReference type="NCBI Taxonomy" id="69373"/>
    <lineage>
        <taxon>Bacteria</taxon>
        <taxon>Bacillati</taxon>
        <taxon>Actinomycetota</taxon>
        <taxon>Actinomycetes</taxon>
        <taxon>Micrococcales</taxon>
        <taxon>Microbacteriaceae</taxon>
        <taxon>Curtobacterium</taxon>
    </lineage>
</organism>
<keyword evidence="1" id="KW-1133">Transmembrane helix</keyword>
<comment type="caution">
    <text evidence="2">The sequence shown here is derived from an EMBL/GenBank/DDBJ whole genome shotgun (WGS) entry which is preliminary data.</text>
</comment>
<proteinExistence type="predicted"/>
<evidence type="ECO:0000313" key="2">
    <source>
        <dbReference type="EMBL" id="MBA8991225.1"/>
    </source>
</evidence>
<name>A0AAW3T968_9MICO</name>
<evidence type="ECO:0000313" key="3">
    <source>
        <dbReference type="Proteomes" id="UP000590225"/>
    </source>
</evidence>
<evidence type="ECO:0000256" key="1">
    <source>
        <dbReference type="SAM" id="Phobius"/>
    </source>
</evidence>
<dbReference type="EMBL" id="JACGXP010000004">
    <property type="protein sequence ID" value="MBA8991225.1"/>
    <property type="molecule type" value="Genomic_DNA"/>
</dbReference>
<gene>
    <name evidence="2" type="ORF">FHW23_002494</name>
</gene>